<comment type="caution">
    <text evidence="5">The sequence shown here is derived from an EMBL/GenBank/DDBJ whole genome shotgun (WGS) entry which is preliminary data.</text>
</comment>
<organism evidence="5 6">
    <name type="scientific">Streptomyces shaanxiensis</name>
    <dbReference type="NCBI Taxonomy" id="653357"/>
    <lineage>
        <taxon>Bacteria</taxon>
        <taxon>Bacillati</taxon>
        <taxon>Actinomycetota</taxon>
        <taxon>Actinomycetes</taxon>
        <taxon>Kitasatosporales</taxon>
        <taxon>Streptomycetaceae</taxon>
        <taxon>Streptomyces</taxon>
    </lineage>
</organism>
<evidence type="ECO:0000256" key="2">
    <source>
        <dbReference type="ARBA" id="ARBA00022679"/>
    </source>
</evidence>
<dbReference type="Gene3D" id="3.40.50.150">
    <property type="entry name" value="Vaccinia Virus protein VP39"/>
    <property type="match status" value="1"/>
</dbReference>
<name>A0ABP7UM31_9ACTN</name>
<protein>
    <submittedName>
        <fullName evidence="5">Class I SAM-dependent methyltransferase</fullName>
    </submittedName>
</protein>
<dbReference type="SUPFAM" id="SSF53335">
    <property type="entry name" value="S-adenosyl-L-methionine-dependent methyltransferases"/>
    <property type="match status" value="1"/>
</dbReference>
<dbReference type="Pfam" id="PF13649">
    <property type="entry name" value="Methyltransf_25"/>
    <property type="match status" value="1"/>
</dbReference>
<reference evidence="6" key="1">
    <citation type="journal article" date="2019" name="Int. J. Syst. Evol. Microbiol.">
        <title>The Global Catalogue of Microorganisms (GCM) 10K type strain sequencing project: providing services to taxonomists for standard genome sequencing and annotation.</title>
        <authorList>
            <consortium name="The Broad Institute Genomics Platform"/>
            <consortium name="The Broad Institute Genome Sequencing Center for Infectious Disease"/>
            <person name="Wu L."/>
            <person name="Ma J."/>
        </authorList>
    </citation>
    <scope>NUCLEOTIDE SEQUENCE [LARGE SCALE GENOMIC DNA]</scope>
    <source>
        <strain evidence="6">JCM 16925</strain>
    </source>
</reference>
<dbReference type="Proteomes" id="UP001499984">
    <property type="component" value="Unassembled WGS sequence"/>
</dbReference>
<dbReference type="PANTHER" id="PTHR43464">
    <property type="entry name" value="METHYLTRANSFERASE"/>
    <property type="match status" value="1"/>
</dbReference>
<dbReference type="GO" id="GO:0008168">
    <property type="term" value="F:methyltransferase activity"/>
    <property type="evidence" value="ECO:0007669"/>
    <property type="project" value="UniProtKB-KW"/>
</dbReference>
<keyword evidence="3" id="KW-0949">S-adenosyl-L-methionine</keyword>
<dbReference type="CDD" id="cd02440">
    <property type="entry name" value="AdoMet_MTases"/>
    <property type="match status" value="1"/>
</dbReference>
<keyword evidence="1 5" id="KW-0489">Methyltransferase</keyword>
<feature type="domain" description="Methyltransferase" evidence="4">
    <location>
        <begin position="23"/>
        <end position="126"/>
    </location>
</feature>
<gene>
    <name evidence="5" type="ORF">GCM10022233_16280</name>
</gene>
<dbReference type="GO" id="GO:0032259">
    <property type="term" value="P:methylation"/>
    <property type="evidence" value="ECO:0007669"/>
    <property type="project" value="UniProtKB-KW"/>
</dbReference>
<dbReference type="InterPro" id="IPR041698">
    <property type="entry name" value="Methyltransf_25"/>
</dbReference>
<evidence type="ECO:0000313" key="5">
    <source>
        <dbReference type="EMBL" id="GAA4047085.1"/>
    </source>
</evidence>
<accession>A0ABP7UM31</accession>
<keyword evidence="2" id="KW-0808">Transferase</keyword>
<proteinExistence type="predicted"/>
<dbReference type="RefSeq" id="WP_345010085.1">
    <property type="nucleotide sequence ID" value="NZ_BAAAZY010000006.1"/>
</dbReference>
<dbReference type="EMBL" id="BAAAZY010000006">
    <property type="protein sequence ID" value="GAA4047085.1"/>
    <property type="molecule type" value="Genomic_DNA"/>
</dbReference>
<evidence type="ECO:0000259" key="4">
    <source>
        <dbReference type="Pfam" id="PF13649"/>
    </source>
</evidence>
<evidence type="ECO:0000256" key="1">
    <source>
        <dbReference type="ARBA" id="ARBA00022603"/>
    </source>
</evidence>
<dbReference type="InterPro" id="IPR029063">
    <property type="entry name" value="SAM-dependent_MTases_sf"/>
</dbReference>
<sequence length="193" mass="20192">MNSVPERLTWAVRNLDPAPGDRVLEIGCGRGVAVALLCERLTSGTVTAIDRSDTAVEAARRRNAESVAAGRAVIRVAALEEADFPDASFDRILAVDVNLFWVRSPGPPESLDREPAALRRWLAPGGTLCLCWEPPAGRRAEEIAGKVEPVLVSHGFVTEVRTGATAGGSSLVCVRATAPTSAGEGNLGGLGDP</sequence>
<evidence type="ECO:0000313" key="6">
    <source>
        <dbReference type="Proteomes" id="UP001499984"/>
    </source>
</evidence>
<keyword evidence="6" id="KW-1185">Reference proteome</keyword>
<evidence type="ECO:0000256" key="3">
    <source>
        <dbReference type="ARBA" id="ARBA00022691"/>
    </source>
</evidence>
<dbReference type="PANTHER" id="PTHR43464:SF19">
    <property type="entry name" value="UBIQUINONE BIOSYNTHESIS O-METHYLTRANSFERASE, MITOCHONDRIAL"/>
    <property type="match status" value="1"/>
</dbReference>